<evidence type="ECO:0000313" key="2">
    <source>
        <dbReference type="Proteomes" id="UP000248764"/>
    </source>
</evidence>
<feature type="non-terminal residue" evidence="1">
    <location>
        <position position="119"/>
    </location>
</feature>
<evidence type="ECO:0000313" key="1">
    <source>
        <dbReference type="EMBL" id="PZF80913.1"/>
    </source>
</evidence>
<keyword evidence="2" id="KW-1185">Reference proteome</keyword>
<dbReference type="AlphaFoldDB" id="A0A2W2CL57"/>
<dbReference type="EMBL" id="POTW01000072">
    <property type="protein sequence ID" value="PZF80913.1"/>
    <property type="molecule type" value="Genomic_DNA"/>
</dbReference>
<reference evidence="1 2" key="1">
    <citation type="submission" date="2018-01" db="EMBL/GenBank/DDBJ databases">
        <title>Draft genome sequence of Jiangella sp. GTF31.</title>
        <authorList>
            <person name="Sahin N."/>
            <person name="Ay H."/>
            <person name="Saygin H."/>
        </authorList>
    </citation>
    <scope>NUCLEOTIDE SEQUENCE [LARGE SCALE GENOMIC DNA]</scope>
    <source>
        <strain evidence="1 2">GTF31</strain>
    </source>
</reference>
<protein>
    <submittedName>
        <fullName evidence="1">Uncharacterized protein</fullName>
    </submittedName>
</protein>
<gene>
    <name evidence="1" type="ORF">C1I92_23730</name>
</gene>
<dbReference type="RefSeq" id="WP_146605261.1">
    <property type="nucleotide sequence ID" value="NZ_POTW01000072.1"/>
</dbReference>
<comment type="caution">
    <text evidence="1">The sequence shown here is derived from an EMBL/GenBank/DDBJ whole genome shotgun (WGS) entry which is preliminary data.</text>
</comment>
<name>A0A2W2CL57_9ACTN</name>
<sequence>MTTSADGTDGVRHAAETLRAARDELPAAADQVDATISDRIRDVSDAVERATKGIPADLRGELLATAHDVRLHGTRMTAAREDAFAAASHVLAEYAGEIEALLRAADDGAESPALSVTPP</sequence>
<organism evidence="1 2">
    <name type="scientific">Jiangella anatolica</name>
    <dbReference type="NCBI Taxonomy" id="2670374"/>
    <lineage>
        <taxon>Bacteria</taxon>
        <taxon>Bacillati</taxon>
        <taxon>Actinomycetota</taxon>
        <taxon>Actinomycetes</taxon>
        <taxon>Jiangellales</taxon>
        <taxon>Jiangellaceae</taxon>
        <taxon>Jiangella</taxon>
    </lineage>
</organism>
<accession>A0A2W2CL57</accession>
<dbReference type="Proteomes" id="UP000248764">
    <property type="component" value="Unassembled WGS sequence"/>
</dbReference>
<proteinExistence type="predicted"/>